<evidence type="ECO:0000313" key="2">
    <source>
        <dbReference type="EMBL" id="GFY63831.1"/>
    </source>
</evidence>
<comment type="caution">
    <text evidence="2">The sequence shown here is derived from an EMBL/GenBank/DDBJ whole genome shotgun (WGS) entry which is preliminary data.</text>
</comment>
<accession>A0A8X7CES8</accession>
<feature type="non-terminal residue" evidence="2">
    <location>
        <position position="120"/>
    </location>
</feature>
<feature type="region of interest" description="Disordered" evidence="1">
    <location>
        <begin position="1"/>
        <end position="120"/>
    </location>
</feature>
<dbReference type="AlphaFoldDB" id="A0A8X7CES8"/>
<dbReference type="EMBL" id="BMAV01014950">
    <property type="protein sequence ID" value="GFY63831.1"/>
    <property type="molecule type" value="Genomic_DNA"/>
</dbReference>
<name>A0A8X7CES8_9ARAC</name>
<evidence type="ECO:0000256" key="1">
    <source>
        <dbReference type="SAM" id="MobiDB-lite"/>
    </source>
</evidence>
<gene>
    <name evidence="2" type="ORF">TNIN_320491</name>
</gene>
<reference evidence="2" key="1">
    <citation type="submission" date="2020-08" db="EMBL/GenBank/DDBJ databases">
        <title>Multicomponent nature underlies the extraordinary mechanical properties of spider dragline silk.</title>
        <authorList>
            <person name="Kono N."/>
            <person name="Nakamura H."/>
            <person name="Mori M."/>
            <person name="Yoshida Y."/>
            <person name="Ohtoshi R."/>
            <person name="Malay A.D."/>
            <person name="Moran D.A.P."/>
            <person name="Tomita M."/>
            <person name="Numata K."/>
            <person name="Arakawa K."/>
        </authorList>
    </citation>
    <scope>NUCLEOTIDE SEQUENCE</scope>
</reference>
<sequence length="120" mass="12694">MVGATKPAVGARAQPNRPPLPGRRISAPGQAGPTRISRNGTRARKPPPTMGRADPIGARLNPRPRCGRVAEPFSPGKVIGRCPKDHQRARRGHRPPDGSEWPADLLGRTAPSGPAWPCPG</sequence>
<evidence type="ECO:0000313" key="3">
    <source>
        <dbReference type="Proteomes" id="UP000886998"/>
    </source>
</evidence>
<keyword evidence="3" id="KW-1185">Reference proteome</keyword>
<protein>
    <submittedName>
        <fullName evidence="2">Uncharacterized protein</fullName>
    </submittedName>
</protein>
<dbReference type="Proteomes" id="UP000886998">
    <property type="component" value="Unassembled WGS sequence"/>
</dbReference>
<organism evidence="2 3">
    <name type="scientific">Trichonephila inaurata madagascariensis</name>
    <dbReference type="NCBI Taxonomy" id="2747483"/>
    <lineage>
        <taxon>Eukaryota</taxon>
        <taxon>Metazoa</taxon>
        <taxon>Ecdysozoa</taxon>
        <taxon>Arthropoda</taxon>
        <taxon>Chelicerata</taxon>
        <taxon>Arachnida</taxon>
        <taxon>Araneae</taxon>
        <taxon>Araneomorphae</taxon>
        <taxon>Entelegynae</taxon>
        <taxon>Araneoidea</taxon>
        <taxon>Nephilidae</taxon>
        <taxon>Trichonephila</taxon>
        <taxon>Trichonephila inaurata</taxon>
    </lineage>
</organism>
<proteinExistence type="predicted"/>